<reference evidence="1 2" key="1">
    <citation type="submission" date="2017-05" db="EMBL/GenBank/DDBJ databases">
        <title>Polyphasic characterization of four soil-derived phenanthrene-degrading Acidovorax strains and proposal of Acidovorax phenanthrenivorans sp. nov.</title>
        <authorList>
            <person name="Singleton D.R."/>
            <person name="Lee J."/>
            <person name="Dickey A.N."/>
            <person name="Stroud A."/>
            <person name="Scholl E.H."/>
            <person name="Wright F.A."/>
            <person name="Aitken M.D."/>
        </authorList>
    </citation>
    <scope>NUCLEOTIDE SEQUENCE [LARGE SCALE GENOMIC DNA]</scope>
    <source>
        <strain evidence="1">NA3</strain>
    </source>
</reference>
<name>A0A240U5A7_9BURK</name>
<keyword evidence="2" id="KW-1185">Reference proteome</keyword>
<dbReference type="RefSeq" id="WP_086927857.1">
    <property type="nucleotide sequence ID" value="NZ_CP021361.1"/>
</dbReference>
<protein>
    <submittedName>
        <fullName evidence="1">Uncharacterized protein</fullName>
    </submittedName>
</protein>
<proteinExistence type="predicted"/>
<evidence type="ECO:0000313" key="1">
    <source>
        <dbReference type="EMBL" id="ART52558.1"/>
    </source>
</evidence>
<gene>
    <name evidence="1" type="ORF">CBP34_14080</name>
</gene>
<evidence type="ECO:0000313" key="2">
    <source>
        <dbReference type="Proteomes" id="UP000194432"/>
    </source>
</evidence>
<accession>A0A240U5A7</accession>
<organism evidence="1 2">
    <name type="scientific">Acidovorax carolinensis</name>
    <dbReference type="NCBI Taxonomy" id="553814"/>
    <lineage>
        <taxon>Bacteria</taxon>
        <taxon>Pseudomonadati</taxon>
        <taxon>Pseudomonadota</taxon>
        <taxon>Betaproteobacteria</taxon>
        <taxon>Burkholderiales</taxon>
        <taxon>Comamonadaceae</taxon>
        <taxon>Acidovorax</taxon>
    </lineage>
</organism>
<dbReference type="KEGG" id="acin:CBP34_14080"/>
<dbReference type="Proteomes" id="UP000194432">
    <property type="component" value="Chromosome 1"/>
</dbReference>
<dbReference type="KEGG" id="acip:CBP36_14095"/>
<dbReference type="EMBL" id="CP021361">
    <property type="protein sequence ID" value="ART52558.1"/>
    <property type="molecule type" value="Genomic_DNA"/>
</dbReference>
<dbReference type="AlphaFoldDB" id="A0A240U5A7"/>
<sequence>MATQTITTASYKLFPSPRNQHRNAVFEHEVFVPHPYALIDLPSMHLAGKYTLFAACRLSDMKMGQLVTFELAADGAKFERLFTPD</sequence>
<accession>A0A240UFA9</accession>
<dbReference type="KEGG" id="acis:CBP35_04835"/>
<dbReference type="OrthoDB" id="8795257at2"/>